<dbReference type="PANTHER" id="PTHR23503:SF49">
    <property type="entry name" value="MAJOR FACILITATOR SUPERFAMILY (MFS) PROFILE DOMAIN-CONTAINING PROTEIN"/>
    <property type="match status" value="1"/>
</dbReference>
<accession>E3NUE0</accession>
<dbReference type="Pfam" id="PF00083">
    <property type="entry name" value="Sugar_tr"/>
    <property type="match status" value="1"/>
</dbReference>
<feature type="transmembrane region" description="Helical" evidence="5">
    <location>
        <begin position="302"/>
        <end position="323"/>
    </location>
</feature>
<dbReference type="OrthoDB" id="4540492at2759"/>
<dbReference type="eggNOG" id="KOG0569">
    <property type="taxonomic scope" value="Eukaryota"/>
</dbReference>
<keyword evidence="8" id="KW-1185">Reference proteome</keyword>
<evidence type="ECO:0000256" key="2">
    <source>
        <dbReference type="ARBA" id="ARBA00022692"/>
    </source>
</evidence>
<protein>
    <recommendedName>
        <fullName evidence="6">Major facilitator superfamily (MFS) profile domain-containing protein</fullName>
    </recommendedName>
</protein>
<feature type="transmembrane region" description="Helical" evidence="5">
    <location>
        <begin position="84"/>
        <end position="102"/>
    </location>
</feature>
<feature type="domain" description="Major facilitator superfamily (MFS) profile" evidence="6">
    <location>
        <begin position="1"/>
        <end position="357"/>
    </location>
</feature>
<dbReference type="GO" id="GO:0015149">
    <property type="term" value="F:hexose transmembrane transporter activity"/>
    <property type="evidence" value="ECO:0007669"/>
    <property type="project" value="TreeGrafter"/>
</dbReference>
<sequence>MTFAGAMQMLASFTPYSEVLIAGRLIAAVFSPLSDAALILYLQEISPASLRGTMSSLYSTGYATMCLLGMLLGHEGLLGHSLSVLLFVPVIPGILSTAFILWMPDTPKFLMLVKKDKVAALKSLRFFQGYLPDQTLLIDSMEQHQKEESAGNNNEKKEESSTSVMHILRTSHLRKAMMLSVAAAILTLPFYPILQSSTFFFTDMGVDTKTSQMASSLMMVVLTVSSICSTMIIDKVPRRVLLLTCGSCTVIFLTIFAVAEQMHQQSMAMGACFGFVMAYGVGVGPVIWSIPPELSPLADRSMMFCFVYSIHSCLVVVTNFSTIPLFMSIGAFSFVVLFAIPSALALVYLLICLPETSGREIHVIINELKGFVENKEPKANIISSIA</sequence>
<keyword evidence="3 5" id="KW-1133">Transmembrane helix</keyword>
<dbReference type="PROSITE" id="PS50850">
    <property type="entry name" value="MFS"/>
    <property type="match status" value="1"/>
</dbReference>
<evidence type="ECO:0000256" key="5">
    <source>
        <dbReference type="SAM" id="Phobius"/>
    </source>
</evidence>
<dbReference type="PANTHER" id="PTHR23503">
    <property type="entry name" value="SOLUTE CARRIER FAMILY 2"/>
    <property type="match status" value="1"/>
</dbReference>
<dbReference type="HOGENOM" id="CLU_001265_30_11_1"/>
<evidence type="ECO:0000313" key="7">
    <source>
        <dbReference type="EMBL" id="EFO94610.1"/>
    </source>
</evidence>
<name>E3NUE0_CAERE</name>
<evidence type="ECO:0000313" key="8">
    <source>
        <dbReference type="Proteomes" id="UP000008281"/>
    </source>
</evidence>
<dbReference type="STRING" id="31234.E3NUE0"/>
<keyword evidence="4 5" id="KW-0472">Membrane</keyword>
<reference evidence="7" key="1">
    <citation type="submission" date="2007-07" db="EMBL/GenBank/DDBJ databases">
        <title>PCAP assembly of the Caenorhabditis remanei genome.</title>
        <authorList>
            <consortium name="The Caenorhabditis remanei Sequencing Consortium"/>
            <person name="Wilson R.K."/>
        </authorList>
    </citation>
    <scope>NUCLEOTIDE SEQUENCE [LARGE SCALE GENOMIC DNA]</scope>
    <source>
        <strain evidence="7">PB4641</strain>
    </source>
</reference>
<evidence type="ECO:0000256" key="3">
    <source>
        <dbReference type="ARBA" id="ARBA00022989"/>
    </source>
</evidence>
<dbReference type="Proteomes" id="UP000008281">
    <property type="component" value="Unassembled WGS sequence"/>
</dbReference>
<comment type="subcellular location">
    <subcellularLocation>
        <location evidence="1">Membrane</location>
        <topology evidence="1">Multi-pass membrane protein</topology>
    </subcellularLocation>
</comment>
<dbReference type="InterPro" id="IPR005828">
    <property type="entry name" value="MFS_sugar_transport-like"/>
</dbReference>
<dbReference type="InterPro" id="IPR045263">
    <property type="entry name" value="GLUT"/>
</dbReference>
<feature type="transmembrane region" description="Helical" evidence="5">
    <location>
        <begin position="176"/>
        <end position="194"/>
    </location>
</feature>
<dbReference type="InterPro" id="IPR020846">
    <property type="entry name" value="MFS_dom"/>
</dbReference>
<dbReference type="GO" id="GO:0016020">
    <property type="term" value="C:membrane"/>
    <property type="evidence" value="ECO:0007669"/>
    <property type="project" value="UniProtKB-SubCell"/>
</dbReference>
<dbReference type="EMBL" id="DS270508">
    <property type="protein sequence ID" value="EFO94610.1"/>
    <property type="molecule type" value="Genomic_DNA"/>
</dbReference>
<feature type="transmembrane region" description="Helical" evidence="5">
    <location>
        <begin position="20"/>
        <end position="42"/>
    </location>
</feature>
<dbReference type="Gene3D" id="1.20.1250.20">
    <property type="entry name" value="MFS general substrate transporter like domains"/>
    <property type="match status" value="1"/>
</dbReference>
<gene>
    <name evidence="7" type="ORF">CRE_07963</name>
</gene>
<evidence type="ECO:0000256" key="1">
    <source>
        <dbReference type="ARBA" id="ARBA00004141"/>
    </source>
</evidence>
<dbReference type="OMA" id="DEYMNDS"/>
<feature type="transmembrane region" description="Helical" evidence="5">
    <location>
        <begin position="54"/>
        <end position="72"/>
    </location>
</feature>
<feature type="transmembrane region" description="Helical" evidence="5">
    <location>
        <begin position="265"/>
        <end position="290"/>
    </location>
</feature>
<dbReference type="InterPro" id="IPR036259">
    <property type="entry name" value="MFS_trans_sf"/>
</dbReference>
<feature type="transmembrane region" description="Helical" evidence="5">
    <location>
        <begin position="214"/>
        <end position="233"/>
    </location>
</feature>
<organism evidence="8">
    <name type="scientific">Caenorhabditis remanei</name>
    <name type="common">Caenorhabditis vulgaris</name>
    <dbReference type="NCBI Taxonomy" id="31234"/>
    <lineage>
        <taxon>Eukaryota</taxon>
        <taxon>Metazoa</taxon>
        <taxon>Ecdysozoa</taxon>
        <taxon>Nematoda</taxon>
        <taxon>Chromadorea</taxon>
        <taxon>Rhabditida</taxon>
        <taxon>Rhabditina</taxon>
        <taxon>Rhabditomorpha</taxon>
        <taxon>Rhabditoidea</taxon>
        <taxon>Rhabditidae</taxon>
        <taxon>Peloderinae</taxon>
        <taxon>Caenorhabditis</taxon>
    </lineage>
</organism>
<dbReference type="SUPFAM" id="SSF103473">
    <property type="entry name" value="MFS general substrate transporter"/>
    <property type="match status" value="1"/>
</dbReference>
<feature type="transmembrane region" description="Helical" evidence="5">
    <location>
        <begin position="329"/>
        <end position="351"/>
    </location>
</feature>
<evidence type="ECO:0000256" key="4">
    <source>
        <dbReference type="ARBA" id="ARBA00023136"/>
    </source>
</evidence>
<keyword evidence="2 5" id="KW-0812">Transmembrane</keyword>
<evidence type="ECO:0000259" key="6">
    <source>
        <dbReference type="PROSITE" id="PS50850"/>
    </source>
</evidence>
<feature type="transmembrane region" description="Helical" evidence="5">
    <location>
        <begin position="240"/>
        <end position="259"/>
    </location>
</feature>
<proteinExistence type="predicted"/>
<dbReference type="AlphaFoldDB" id="E3NUE0"/>
<dbReference type="InParanoid" id="E3NUE0"/>